<dbReference type="InterPro" id="IPR005302">
    <property type="entry name" value="MoCF_Sase_C"/>
</dbReference>
<gene>
    <name evidence="2" type="ORF">NDI38_25520</name>
</gene>
<dbReference type="Pfam" id="PF03473">
    <property type="entry name" value="MOSC"/>
    <property type="match status" value="1"/>
</dbReference>
<dbReference type="Proteomes" id="UP001476950">
    <property type="component" value="Unassembled WGS sequence"/>
</dbReference>
<accession>A0ABV0KR73</accession>
<comment type="caution">
    <text evidence="2">The sequence shown here is derived from an EMBL/GenBank/DDBJ whole genome shotgun (WGS) entry which is preliminary data.</text>
</comment>
<dbReference type="Pfam" id="PF03476">
    <property type="entry name" value="MOSC_N"/>
    <property type="match status" value="1"/>
</dbReference>
<sequence>MDNHAVGCQWMPELAQIFVYPIKALDGVAILQTTVLPSGALQYDREFAIVDAEGNVINGKRTAEVHRIRSSFDLETRTIALRIEGEPGATTFHLDVERSAVEQWLSAYFGFAVTLLQNTETGFPDDTNSPGPTVISTETLRTIADWFPNLSLEAVRRRFRSNLEITGVEPFWEDCLFGSAVGEASLKADRVVPFHIGNVQFAGVNPCQRCIVVTRDAMTGEPYPHFQKVFVAKRKETLPEWVEASRFNHFYRLAVNTRVVQPQAGATLRVGDTIALD</sequence>
<organism evidence="2 3">
    <name type="scientific">Stenomitos frigidus AS-A4</name>
    <dbReference type="NCBI Taxonomy" id="2933935"/>
    <lineage>
        <taxon>Bacteria</taxon>
        <taxon>Bacillati</taxon>
        <taxon>Cyanobacteriota</taxon>
        <taxon>Cyanophyceae</taxon>
        <taxon>Leptolyngbyales</taxon>
        <taxon>Leptolyngbyaceae</taxon>
        <taxon>Stenomitos</taxon>
    </lineage>
</organism>
<feature type="domain" description="MOSC" evidence="1">
    <location>
        <begin position="98"/>
        <end position="277"/>
    </location>
</feature>
<dbReference type="EMBL" id="JAMPLM010000043">
    <property type="protein sequence ID" value="MEP1061736.1"/>
    <property type="molecule type" value="Genomic_DNA"/>
</dbReference>
<proteinExistence type="predicted"/>
<reference evidence="2 3" key="1">
    <citation type="submission" date="2022-04" db="EMBL/GenBank/DDBJ databases">
        <title>Positive selection, recombination, and allopatry shape intraspecific diversity of widespread and dominant cyanobacteria.</title>
        <authorList>
            <person name="Wei J."/>
            <person name="Shu W."/>
            <person name="Hu C."/>
        </authorList>
    </citation>
    <scope>NUCLEOTIDE SEQUENCE [LARGE SCALE GENOMIC DNA]</scope>
    <source>
        <strain evidence="2 3">AS-A4</strain>
    </source>
</reference>
<protein>
    <submittedName>
        <fullName evidence="2">MOSC N-terminal beta barrel domain-containing protein</fullName>
    </submittedName>
</protein>
<evidence type="ECO:0000259" key="1">
    <source>
        <dbReference type="PROSITE" id="PS51340"/>
    </source>
</evidence>
<evidence type="ECO:0000313" key="2">
    <source>
        <dbReference type="EMBL" id="MEP1061736.1"/>
    </source>
</evidence>
<name>A0ABV0KR73_9CYAN</name>
<evidence type="ECO:0000313" key="3">
    <source>
        <dbReference type="Proteomes" id="UP001476950"/>
    </source>
</evidence>
<dbReference type="PROSITE" id="PS51340">
    <property type="entry name" value="MOSC"/>
    <property type="match status" value="1"/>
</dbReference>
<dbReference type="RefSeq" id="WP_242033652.1">
    <property type="nucleotide sequence ID" value="NZ_JAMPLM010000043.1"/>
</dbReference>
<dbReference type="SUPFAM" id="SSF141673">
    <property type="entry name" value="MOSC N-terminal domain-like"/>
    <property type="match status" value="1"/>
</dbReference>
<dbReference type="InterPro" id="IPR005303">
    <property type="entry name" value="MOCOS_middle"/>
</dbReference>
<keyword evidence="3" id="KW-1185">Reference proteome</keyword>